<feature type="repeat" description="PPR" evidence="3">
    <location>
        <begin position="472"/>
        <end position="506"/>
    </location>
</feature>
<dbReference type="PANTHER" id="PTHR47926:SF344">
    <property type="entry name" value="OS07G0636900 PROTEIN"/>
    <property type="match status" value="1"/>
</dbReference>
<dbReference type="PROSITE" id="PS51375">
    <property type="entry name" value="PPR"/>
    <property type="match status" value="7"/>
</dbReference>
<dbReference type="FunFam" id="1.25.40.10:FF:000212">
    <property type="entry name" value="Pentatricopeptide repeat-containing protein At2g03380, mitochondrial"/>
    <property type="match status" value="1"/>
</dbReference>
<dbReference type="EMBL" id="NQVE01000195">
    <property type="protein sequence ID" value="RAL40119.1"/>
    <property type="molecule type" value="Genomic_DNA"/>
</dbReference>
<feature type="repeat" description="PPR" evidence="3">
    <location>
        <begin position="266"/>
        <end position="300"/>
    </location>
</feature>
<evidence type="ECO:0000256" key="3">
    <source>
        <dbReference type="PROSITE-ProRule" id="PRU00708"/>
    </source>
</evidence>
<protein>
    <recommendedName>
        <fullName evidence="6">Pentacotripeptide-repeat region of PRORP domain-containing protein</fullName>
    </recommendedName>
</protein>
<feature type="repeat" description="PPR" evidence="3">
    <location>
        <begin position="609"/>
        <end position="643"/>
    </location>
</feature>
<dbReference type="FunFam" id="1.25.40.10:FF:000344">
    <property type="entry name" value="Pentatricopeptide repeat-containing protein"/>
    <property type="match status" value="1"/>
</dbReference>
<dbReference type="Pfam" id="PF20431">
    <property type="entry name" value="E_motif"/>
    <property type="match status" value="1"/>
</dbReference>
<feature type="repeat" description="PPR" evidence="3">
    <location>
        <begin position="165"/>
        <end position="199"/>
    </location>
</feature>
<dbReference type="GO" id="GO:0009451">
    <property type="term" value="P:RNA modification"/>
    <property type="evidence" value="ECO:0007669"/>
    <property type="project" value="InterPro"/>
</dbReference>
<dbReference type="InterPro" id="IPR046848">
    <property type="entry name" value="E_motif"/>
</dbReference>
<dbReference type="InterPro" id="IPR011990">
    <property type="entry name" value="TPR-like_helical_dom_sf"/>
</dbReference>
<evidence type="ECO:0000313" key="5">
    <source>
        <dbReference type="Proteomes" id="UP000249390"/>
    </source>
</evidence>
<dbReference type="Pfam" id="PF13041">
    <property type="entry name" value="PPR_2"/>
    <property type="match status" value="4"/>
</dbReference>
<sequence>MSTLYMPLFRACTTSRSLTQLHGRLIVTGLHKAPQPSTKLIESYAKMGSLETSRIVFDSFPEPDSFMWGVLIKNHVWNCCFHEAISLYDAMLSQIPQMSDYIFPSVLRACSAIGDLGIGQKLHGRIIITGFASDPIVETSLLNMYGELGCTLYAQKLFDGMSVRDVVSWSSIVSCHVRNGQPCEGLEVLRGMVKEGVGIDSVTLLSAADACGELRLCGLAKSVHAYMLRKSIQSDGALGNSLIAMYGKCGDMGSAEAIFRYAVNRSTCTWTAMISGFNQNGCYREALGVFAEMQQSTVEPNEVTLMSVLCACARSCWLREGKAVHGFLIRNDLKECDASSDILRSALVDLYASCRRLRDCHRVFDTSQDRNVISWNMLISGYTREGMCGEALVLFMEMTIKGILPDSFTLGSVIAACGDVGFSQTGRQVHCHVIKAGYSENEFVQNSLIDMYSKSGLLGSAYATFEEIQDKGVVAWTSMMCGFSQNGKSDEAIALFDEMFSHSLEMSEVTYLSAIQACSNIGFLEKGKWIHHKLIVFGVTRDDMYINTALTDMYAKCGDLRMAQRVFERMEEKSVISWSAMISGYGMHGHIDAATSLFTEMVDSGISPNDVIFMNILSACSHAGYVNEGKSYFKAMFGFGLQPKTEHFACLVDLLSRAGDLEGAYEIISSMPFHVDAIIWGSVINGCRIHQRTDIIRTIQENLVNLHTGDAGYYTLLANVHAERGEWRESRAVRSKMHSVGLKKVHGYSMIEMG</sequence>
<gene>
    <name evidence="4" type="ORF">DM860_008259</name>
</gene>
<dbReference type="InterPro" id="IPR046960">
    <property type="entry name" value="PPR_At4g14850-like_plant"/>
</dbReference>
<dbReference type="PANTHER" id="PTHR47926">
    <property type="entry name" value="PENTATRICOPEPTIDE REPEAT-CONTAINING PROTEIN"/>
    <property type="match status" value="1"/>
</dbReference>
<evidence type="ECO:0000313" key="4">
    <source>
        <dbReference type="EMBL" id="RAL40119.1"/>
    </source>
</evidence>
<dbReference type="Proteomes" id="UP000249390">
    <property type="component" value="Unassembled WGS sequence"/>
</dbReference>
<proteinExistence type="inferred from homology"/>
<reference evidence="4 5" key="1">
    <citation type="submission" date="2018-06" db="EMBL/GenBank/DDBJ databases">
        <title>The Genome of Cuscuta australis (Dodder) Provides Insight into the Evolution of Plant Parasitism.</title>
        <authorList>
            <person name="Liu H."/>
        </authorList>
    </citation>
    <scope>NUCLEOTIDE SEQUENCE [LARGE SCALE GENOMIC DNA]</scope>
    <source>
        <strain evidence="5">cv. Yunnan</strain>
        <tissue evidence="4">Vines</tissue>
    </source>
</reference>
<keyword evidence="5" id="KW-1185">Reference proteome</keyword>
<organism evidence="4 5">
    <name type="scientific">Cuscuta australis</name>
    <dbReference type="NCBI Taxonomy" id="267555"/>
    <lineage>
        <taxon>Eukaryota</taxon>
        <taxon>Viridiplantae</taxon>
        <taxon>Streptophyta</taxon>
        <taxon>Embryophyta</taxon>
        <taxon>Tracheophyta</taxon>
        <taxon>Spermatophyta</taxon>
        <taxon>Magnoliopsida</taxon>
        <taxon>eudicotyledons</taxon>
        <taxon>Gunneridae</taxon>
        <taxon>Pentapetalae</taxon>
        <taxon>asterids</taxon>
        <taxon>lamiids</taxon>
        <taxon>Solanales</taxon>
        <taxon>Convolvulaceae</taxon>
        <taxon>Cuscuteae</taxon>
        <taxon>Cuscuta</taxon>
        <taxon>Cuscuta subgen. Grammica</taxon>
        <taxon>Cuscuta sect. Cleistogrammica</taxon>
    </lineage>
</organism>
<name>A0A328D6Z6_9ASTE</name>
<dbReference type="Gene3D" id="1.25.40.10">
    <property type="entry name" value="Tetratricopeptide repeat domain"/>
    <property type="match status" value="6"/>
</dbReference>
<dbReference type="InterPro" id="IPR002885">
    <property type="entry name" value="PPR_rpt"/>
</dbReference>
<dbReference type="GO" id="GO:0003723">
    <property type="term" value="F:RNA binding"/>
    <property type="evidence" value="ECO:0007669"/>
    <property type="project" value="InterPro"/>
</dbReference>
<evidence type="ECO:0000256" key="1">
    <source>
        <dbReference type="ARBA" id="ARBA00022737"/>
    </source>
</evidence>
<dbReference type="FunFam" id="1.25.40.10:FF:000436">
    <property type="entry name" value="Pentatricopeptide repeat-containing protein At5g39350 family"/>
    <property type="match status" value="1"/>
</dbReference>
<feature type="repeat" description="PPR" evidence="3">
    <location>
        <begin position="543"/>
        <end position="573"/>
    </location>
</feature>
<dbReference type="NCBIfam" id="TIGR00756">
    <property type="entry name" value="PPR"/>
    <property type="match status" value="5"/>
</dbReference>
<evidence type="ECO:0008006" key="6">
    <source>
        <dbReference type="Google" id="ProtNLM"/>
    </source>
</evidence>
<dbReference type="Pfam" id="PF01535">
    <property type="entry name" value="PPR"/>
    <property type="match status" value="3"/>
</dbReference>
<evidence type="ECO:0000256" key="2">
    <source>
        <dbReference type="ARBA" id="ARBA00061659"/>
    </source>
</evidence>
<keyword evidence="1" id="KW-0677">Repeat</keyword>
<dbReference type="FunFam" id="1.25.40.10:FF:000031">
    <property type="entry name" value="Pentatricopeptide repeat-containing protein mitochondrial"/>
    <property type="match status" value="1"/>
</dbReference>
<feature type="repeat" description="PPR" evidence="3">
    <location>
        <begin position="574"/>
        <end position="608"/>
    </location>
</feature>
<comment type="caution">
    <text evidence="4">The sequence shown here is derived from an EMBL/GenBank/DDBJ whole genome shotgun (WGS) entry which is preliminary data.</text>
</comment>
<accession>A0A328D6Z6</accession>
<dbReference type="AlphaFoldDB" id="A0A328D6Z6"/>
<feature type="repeat" description="PPR" evidence="3">
    <location>
        <begin position="371"/>
        <end position="405"/>
    </location>
</feature>
<comment type="similarity">
    <text evidence="2">Belongs to the PPR family. PCMP-E subfamily.</text>
</comment>